<sequence length="526" mass="58584">MTLLPTRAALWRTPASRFLRATAGLTPAAAYSTRVRFAPSPTGNLHLGGLRTALFNYLFARHTGGRFVLRIEDTDQKRLVPGAVNRLVAALRWAGVTYDEGPDVGGDHGPYVQSARSELYQRYARELIERNRAYRCFCTPERLAQYRTVAARSGKPPVYDKRCTHLSQRAVEANLAQGLPYTVRLRFPDDLATVPDEVYGSVRVNPHVSDDAVLLKSDGLPTYHLANVVDDHLMGITHVLRGEEWLSSTAKHVALYRALGWPLPTFVHLPLLLNADGSKLSKRTGDTDVAQLSQAGYLPEAVVNYVAQLGWAPAEPQDLFTLDELVAQFTLAGINTSNPTVDYTRLDWLNRQHFRSLWASNPARRVEYLRAFQQQVTKDFPDRTFPADYIARAIDLCKDRITKTTDFGEATRVCFAEPQYDPAVSASIAPPDIQDRVVDEAIRLLSNLPDDLAAERPIALREHLPTMAKHAGIKKPQAMKIMRFALTGLKTGPGVLDLADLYGSQECLRRLELYKANALRSPSVST</sequence>
<proteinExistence type="inferred from homology"/>
<dbReference type="GO" id="GO:0005739">
    <property type="term" value="C:mitochondrion"/>
    <property type="evidence" value="ECO:0007669"/>
    <property type="project" value="UniProtKB-SubCell"/>
</dbReference>
<comment type="similarity">
    <text evidence="2">Belongs to the class-I aminoacyl-tRNA synthetase family. Glutamate--tRNA ligase type 1 subfamily.</text>
</comment>
<comment type="subcellular location">
    <subcellularLocation>
        <location evidence="1">Mitochondrion</location>
    </subcellularLocation>
</comment>
<keyword evidence="8 11" id="KW-0030">Aminoacyl-tRNA synthetase</keyword>
<dbReference type="Pfam" id="PF19269">
    <property type="entry name" value="Anticodon_2"/>
    <property type="match status" value="1"/>
</dbReference>
<dbReference type="AlphaFoldDB" id="A0A9W7ZS13"/>
<evidence type="ECO:0000256" key="10">
    <source>
        <dbReference type="ARBA" id="ARBA00072917"/>
    </source>
</evidence>
<dbReference type="SUPFAM" id="SSF48163">
    <property type="entry name" value="An anticodon-binding domain of class I aminoacyl-tRNA synthetases"/>
    <property type="match status" value="1"/>
</dbReference>
<comment type="caution">
    <text evidence="14">The sequence shown here is derived from an EMBL/GenBank/DDBJ whole genome shotgun (WGS) entry which is preliminary data.</text>
</comment>
<dbReference type="NCBIfam" id="TIGR00464">
    <property type="entry name" value="gltX_bact"/>
    <property type="match status" value="1"/>
</dbReference>
<dbReference type="GO" id="GO:0004818">
    <property type="term" value="F:glutamate-tRNA ligase activity"/>
    <property type="evidence" value="ECO:0007669"/>
    <property type="project" value="UniProtKB-EC"/>
</dbReference>
<dbReference type="InterPro" id="IPR004527">
    <property type="entry name" value="Glu-tRNA-ligase_bac/mito"/>
</dbReference>
<evidence type="ECO:0000256" key="5">
    <source>
        <dbReference type="ARBA" id="ARBA00022741"/>
    </source>
</evidence>
<dbReference type="InterPro" id="IPR033910">
    <property type="entry name" value="GluRS_core"/>
</dbReference>
<dbReference type="GO" id="GO:0006424">
    <property type="term" value="P:glutamyl-tRNA aminoacylation"/>
    <property type="evidence" value="ECO:0007669"/>
    <property type="project" value="InterPro"/>
</dbReference>
<accession>A0A9W7ZS13</accession>
<dbReference type="GO" id="GO:0005524">
    <property type="term" value="F:ATP binding"/>
    <property type="evidence" value="ECO:0007669"/>
    <property type="project" value="UniProtKB-KW"/>
</dbReference>
<dbReference type="SUPFAM" id="SSF52374">
    <property type="entry name" value="Nucleotidylyl transferase"/>
    <property type="match status" value="1"/>
</dbReference>
<evidence type="ECO:0000256" key="3">
    <source>
        <dbReference type="ARBA" id="ARBA00012835"/>
    </source>
</evidence>
<evidence type="ECO:0000256" key="4">
    <source>
        <dbReference type="ARBA" id="ARBA00022598"/>
    </source>
</evidence>
<feature type="domain" description="Glutamyl/glutaminyl-tRNA synthetase class Ib catalytic" evidence="12">
    <location>
        <begin position="34"/>
        <end position="348"/>
    </location>
</feature>
<dbReference type="GO" id="GO:0008270">
    <property type="term" value="F:zinc ion binding"/>
    <property type="evidence" value="ECO:0007669"/>
    <property type="project" value="InterPro"/>
</dbReference>
<keyword evidence="6 11" id="KW-0067">ATP-binding</keyword>
<evidence type="ECO:0000256" key="11">
    <source>
        <dbReference type="RuleBase" id="RU363037"/>
    </source>
</evidence>
<reference evidence="14" key="1">
    <citation type="submission" date="2022-07" db="EMBL/GenBank/DDBJ databases">
        <title>Phylogenomic reconstructions and comparative analyses of Kickxellomycotina fungi.</title>
        <authorList>
            <person name="Reynolds N.K."/>
            <person name="Stajich J.E."/>
            <person name="Barry K."/>
            <person name="Grigoriev I.V."/>
            <person name="Crous P."/>
            <person name="Smith M.E."/>
        </authorList>
    </citation>
    <scope>NUCLEOTIDE SEQUENCE</scope>
    <source>
        <strain evidence="14">RSA 861</strain>
    </source>
</reference>
<evidence type="ECO:0000256" key="8">
    <source>
        <dbReference type="ARBA" id="ARBA00023146"/>
    </source>
</evidence>
<evidence type="ECO:0000256" key="9">
    <source>
        <dbReference type="ARBA" id="ARBA00030865"/>
    </source>
</evidence>
<dbReference type="EC" id="6.1.1.17" evidence="3"/>
<dbReference type="Pfam" id="PF00749">
    <property type="entry name" value="tRNA-synt_1c"/>
    <property type="match status" value="1"/>
</dbReference>
<feature type="domain" description="Aminoacyl-tRNA synthetase class I anticodon-binding" evidence="13">
    <location>
        <begin position="383"/>
        <end position="512"/>
    </location>
</feature>
<dbReference type="PANTHER" id="PTHR43311">
    <property type="entry name" value="GLUTAMATE--TRNA LIGASE"/>
    <property type="match status" value="1"/>
</dbReference>
<dbReference type="Gene3D" id="3.40.50.620">
    <property type="entry name" value="HUPs"/>
    <property type="match status" value="1"/>
</dbReference>
<dbReference type="GO" id="GO:0000049">
    <property type="term" value="F:tRNA binding"/>
    <property type="evidence" value="ECO:0007669"/>
    <property type="project" value="InterPro"/>
</dbReference>
<dbReference type="PROSITE" id="PS00178">
    <property type="entry name" value="AA_TRNA_LIGASE_I"/>
    <property type="match status" value="1"/>
</dbReference>
<keyword evidence="15" id="KW-1185">Reference proteome</keyword>
<dbReference type="Proteomes" id="UP001150569">
    <property type="component" value="Unassembled WGS sequence"/>
</dbReference>
<dbReference type="Gene3D" id="1.10.10.350">
    <property type="match status" value="1"/>
</dbReference>
<evidence type="ECO:0000313" key="15">
    <source>
        <dbReference type="Proteomes" id="UP001150569"/>
    </source>
</evidence>
<keyword evidence="7 11" id="KW-0648">Protein biosynthesis</keyword>
<dbReference type="PANTHER" id="PTHR43311:SF2">
    <property type="entry name" value="GLUTAMATE--TRNA LIGASE, MITOCHONDRIAL-RELATED"/>
    <property type="match status" value="1"/>
</dbReference>
<dbReference type="InterPro" id="IPR008925">
    <property type="entry name" value="aa_tRNA-synth_I_cd-bd_sf"/>
</dbReference>
<dbReference type="InterPro" id="IPR020058">
    <property type="entry name" value="Glu/Gln-tRNA-synth_Ib_cat-dom"/>
</dbReference>
<dbReference type="FunFam" id="3.40.50.620:FF:000045">
    <property type="entry name" value="Glutamate--tRNA ligase, mitochondrial"/>
    <property type="match status" value="1"/>
</dbReference>
<dbReference type="InterPro" id="IPR049940">
    <property type="entry name" value="GluQ/Sye"/>
</dbReference>
<evidence type="ECO:0000259" key="13">
    <source>
        <dbReference type="Pfam" id="PF19269"/>
    </source>
</evidence>
<evidence type="ECO:0000256" key="2">
    <source>
        <dbReference type="ARBA" id="ARBA00007894"/>
    </source>
</evidence>
<evidence type="ECO:0000259" key="12">
    <source>
        <dbReference type="Pfam" id="PF00749"/>
    </source>
</evidence>
<protein>
    <recommendedName>
        <fullName evidence="10">Glutamate--tRNA ligase, mitochondrial</fullName>
        <ecNumber evidence="3">6.1.1.17</ecNumber>
    </recommendedName>
    <alternativeName>
        <fullName evidence="9">Glutamyl-tRNA synthetase</fullName>
    </alternativeName>
</protein>
<dbReference type="EMBL" id="JANBPT010000630">
    <property type="protein sequence ID" value="KAJ1915422.1"/>
    <property type="molecule type" value="Genomic_DNA"/>
</dbReference>
<name>A0A9W7ZS13_9FUNG</name>
<dbReference type="CDD" id="cd00808">
    <property type="entry name" value="GluRS_core"/>
    <property type="match status" value="1"/>
</dbReference>
<dbReference type="InterPro" id="IPR014729">
    <property type="entry name" value="Rossmann-like_a/b/a_fold"/>
</dbReference>
<keyword evidence="5 11" id="KW-0547">Nucleotide-binding</keyword>
<keyword evidence="4 11" id="KW-0436">Ligase</keyword>
<dbReference type="InterPro" id="IPR020751">
    <property type="entry name" value="aa-tRNA-synth_I_codon-bd_sub2"/>
</dbReference>
<organism evidence="14 15">
    <name type="scientific">Tieghemiomyces parasiticus</name>
    <dbReference type="NCBI Taxonomy" id="78921"/>
    <lineage>
        <taxon>Eukaryota</taxon>
        <taxon>Fungi</taxon>
        <taxon>Fungi incertae sedis</taxon>
        <taxon>Zoopagomycota</taxon>
        <taxon>Kickxellomycotina</taxon>
        <taxon>Dimargaritomycetes</taxon>
        <taxon>Dimargaritales</taxon>
        <taxon>Dimargaritaceae</taxon>
        <taxon>Tieghemiomyces</taxon>
    </lineage>
</organism>
<evidence type="ECO:0000256" key="1">
    <source>
        <dbReference type="ARBA" id="ARBA00004173"/>
    </source>
</evidence>
<dbReference type="HAMAP" id="MF_00022">
    <property type="entry name" value="Glu_tRNA_synth_type1"/>
    <property type="match status" value="1"/>
</dbReference>
<evidence type="ECO:0000256" key="7">
    <source>
        <dbReference type="ARBA" id="ARBA00022917"/>
    </source>
</evidence>
<dbReference type="OrthoDB" id="428822at2759"/>
<evidence type="ECO:0000256" key="6">
    <source>
        <dbReference type="ARBA" id="ARBA00022840"/>
    </source>
</evidence>
<dbReference type="InterPro" id="IPR000924">
    <property type="entry name" value="Glu/Gln-tRNA-synth"/>
</dbReference>
<dbReference type="InterPro" id="IPR001412">
    <property type="entry name" value="aa-tRNA-synth_I_CS"/>
</dbReference>
<dbReference type="InterPro" id="IPR045462">
    <property type="entry name" value="aa-tRNA-synth_I_cd-bd"/>
</dbReference>
<gene>
    <name evidence="14" type="primary">MSE1_2</name>
    <name evidence="14" type="ORF">IWQ60_008437</name>
</gene>
<dbReference type="PRINTS" id="PR00987">
    <property type="entry name" value="TRNASYNTHGLU"/>
</dbReference>
<evidence type="ECO:0000313" key="14">
    <source>
        <dbReference type="EMBL" id="KAJ1915422.1"/>
    </source>
</evidence>